<evidence type="ECO:0000256" key="5">
    <source>
        <dbReference type="ARBA" id="ARBA00009077"/>
    </source>
</evidence>
<dbReference type="AlphaFoldDB" id="A0A5C5G688"/>
<dbReference type="SUPFAM" id="SSF53383">
    <property type="entry name" value="PLP-dependent transferases"/>
    <property type="match status" value="1"/>
</dbReference>
<keyword evidence="10" id="KW-0256">Endoplasmic reticulum</keyword>
<comment type="caution">
    <text evidence="20">The sequence shown here is derived from an EMBL/GenBank/DDBJ whole genome shotgun (WGS) entry which is preliminary data.</text>
</comment>
<evidence type="ECO:0000313" key="21">
    <source>
        <dbReference type="Proteomes" id="UP000311382"/>
    </source>
</evidence>
<dbReference type="Pfam" id="PF03878">
    <property type="entry name" value="YIF1"/>
    <property type="match status" value="1"/>
</dbReference>
<feature type="transmembrane region" description="Helical" evidence="19">
    <location>
        <begin position="251"/>
        <end position="275"/>
    </location>
</feature>
<evidence type="ECO:0000256" key="19">
    <source>
        <dbReference type="SAM" id="Phobius"/>
    </source>
</evidence>
<keyword evidence="14" id="KW-0333">Golgi apparatus</keyword>
<evidence type="ECO:0000256" key="13">
    <source>
        <dbReference type="ARBA" id="ARBA00022989"/>
    </source>
</evidence>
<keyword evidence="15 19" id="KW-0472">Membrane</keyword>
<keyword evidence="12" id="KW-0653">Protein transport</keyword>
<gene>
    <name evidence="20" type="ORF">DMC30DRAFT_420736</name>
</gene>
<dbReference type="Proteomes" id="UP000311382">
    <property type="component" value="Unassembled WGS sequence"/>
</dbReference>
<reference evidence="20 21" key="1">
    <citation type="submission" date="2019-03" db="EMBL/GenBank/DDBJ databases">
        <title>Rhodosporidium diobovatum UCD-FST 08-225 genome sequencing, assembly, and annotation.</title>
        <authorList>
            <person name="Fakankun I.U."/>
            <person name="Fristensky B."/>
            <person name="Levin D.B."/>
        </authorList>
    </citation>
    <scope>NUCLEOTIDE SEQUENCE [LARGE SCALE GENOMIC DNA]</scope>
    <source>
        <strain evidence="20 21">UCD-FST 08-225</strain>
    </source>
</reference>
<dbReference type="Gene3D" id="3.40.640.10">
    <property type="entry name" value="Type I PLP-dependent aspartate aminotransferase-like (Major domain)"/>
    <property type="match status" value="1"/>
</dbReference>
<keyword evidence="16" id="KW-0028">Amino-acid biosynthesis</keyword>
<dbReference type="InterPro" id="IPR000277">
    <property type="entry name" value="Cys/Met-Metab_PyrdxlP-dep_enz"/>
</dbReference>
<feature type="compositionally biased region" description="Low complexity" evidence="18">
    <location>
        <begin position="66"/>
        <end position="77"/>
    </location>
</feature>
<dbReference type="PANTHER" id="PTHR11808:SF15">
    <property type="entry name" value="CYSTATHIONINE GAMMA-LYASE"/>
    <property type="match status" value="1"/>
</dbReference>
<evidence type="ECO:0000256" key="12">
    <source>
        <dbReference type="ARBA" id="ARBA00022927"/>
    </source>
</evidence>
<dbReference type="STRING" id="5288.A0A5C5G688"/>
<dbReference type="GO" id="GO:0005789">
    <property type="term" value="C:endoplasmic reticulum membrane"/>
    <property type="evidence" value="ECO:0007669"/>
    <property type="project" value="UniProtKB-SubCell"/>
</dbReference>
<comment type="cofactor">
    <cofactor evidence="1">
        <name>pyridoxal 5'-phosphate</name>
        <dbReference type="ChEBI" id="CHEBI:597326"/>
    </cofactor>
</comment>
<protein>
    <recommendedName>
        <fullName evidence="7">cystathionine gamma-lyase</fullName>
        <ecNumber evidence="7">4.4.1.1</ecNumber>
    </recommendedName>
    <alternativeName>
        <fullName evidence="17">Gamma-cystathionase</fullName>
    </alternativeName>
</protein>
<dbReference type="GO" id="GO:0019343">
    <property type="term" value="P:cysteine biosynthetic process via cystathionine"/>
    <property type="evidence" value="ECO:0007669"/>
    <property type="project" value="TreeGrafter"/>
</dbReference>
<evidence type="ECO:0000313" key="20">
    <source>
        <dbReference type="EMBL" id="TNY23844.1"/>
    </source>
</evidence>
<dbReference type="GO" id="GO:0019346">
    <property type="term" value="P:transsulfuration"/>
    <property type="evidence" value="ECO:0007669"/>
    <property type="project" value="InterPro"/>
</dbReference>
<keyword evidence="16" id="KW-0198">Cysteine biosynthesis</keyword>
<evidence type="ECO:0000256" key="4">
    <source>
        <dbReference type="ARBA" id="ARBA00005038"/>
    </source>
</evidence>
<dbReference type="GO" id="GO:0030170">
    <property type="term" value="F:pyridoxal phosphate binding"/>
    <property type="evidence" value="ECO:0007669"/>
    <property type="project" value="InterPro"/>
</dbReference>
<organism evidence="20 21">
    <name type="scientific">Rhodotorula diobovata</name>
    <dbReference type="NCBI Taxonomy" id="5288"/>
    <lineage>
        <taxon>Eukaryota</taxon>
        <taxon>Fungi</taxon>
        <taxon>Dikarya</taxon>
        <taxon>Basidiomycota</taxon>
        <taxon>Pucciniomycotina</taxon>
        <taxon>Microbotryomycetes</taxon>
        <taxon>Sporidiobolales</taxon>
        <taxon>Sporidiobolaceae</taxon>
        <taxon>Rhodotorula</taxon>
    </lineage>
</organism>
<feature type="transmembrane region" description="Helical" evidence="19">
    <location>
        <begin position="327"/>
        <end position="357"/>
    </location>
</feature>
<dbReference type="InterPro" id="IPR015421">
    <property type="entry name" value="PyrdxlP-dep_Trfase_major"/>
</dbReference>
<feature type="transmembrane region" description="Helical" evidence="19">
    <location>
        <begin position="398"/>
        <end position="418"/>
    </location>
</feature>
<keyword evidence="11" id="KW-0663">Pyridoxal phosphate</keyword>
<keyword evidence="9 19" id="KW-0812">Transmembrane</keyword>
<feature type="region of interest" description="Disordered" evidence="18">
    <location>
        <begin position="439"/>
        <end position="467"/>
    </location>
</feature>
<comment type="similarity">
    <text evidence="5">Belongs to the trans-sulfuration enzymes family.</text>
</comment>
<dbReference type="InterPro" id="IPR015422">
    <property type="entry name" value="PyrdxlP-dep_Trfase_small"/>
</dbReference>
<comment type="pathway">
    <text evidence="4">Amino-acid biosynthesis; L-cysteine biosynthesis; L-cysteine from L-homocysteine and L-serine: step 2/2.</text>
</comment>
<comment type="similarity">
    <text evidence="6">Belongs to the YIF1 family.</text>
</comment>
<keyword evidence="13 19" id="KW-1133">Transmembrane helix</keyword>
<accession>A0A5C5G688</accession>
<dbReference type="GO" id="GO:0004123">
    <property type="term" value="F:cystathionine gamma-lyase activity"/>
    <property type="evidence" value="ECO:0007669"/>
    <property type="project" value="TreeGrafter"/>
</dbReference>
<evidence type="ECO:0000256" key="9">
    <source>
        <dbReference type="ARBA" id="ARBA00022692"/>
    </source>
</evidence>
<dbReference type="Gene3D" id="3.90.1150.10">
    <property type="entry name" value="Aspartate Aminotransferase, domain 1"/>
    <property type="match status" value="1"/>
</dbReference>
<evidence type="ECO:0000256" key="8">
    <source>
        <dbReference type="ARBA" id="ARBA00022448"/>
    </source>
</evidence>
<dbReference type="GO" id="GO:0006888">
    <property type="term" value="P:endoplasmic reticulum to Golgi vesicle-mediated transport"/>
    <property type="evidence" value="ECO:0007669"/>
    <property type="project" value="InterPro"/>
</dbReference>
<keyword evidence="20" id="KW-0808">Transferase</keyword>
<dbReference type="InterPro" id="IPR054542">
    <property type="entry name" value="Cys_met_metab_PP"/>
</dbReference>
<feature type="compositionally biased region" description="Low complexity" evidence="18">
    <location>
        <begin position="439"/>
        <end position="464"/>
    </location>
</feature>
<sequence>MYGGPSAARSPPPLQHPRPQHPPSHIPSQSPPPDAYSFGSSSSEYQRFASPPVQAHPGQQRLHPTAYKAQAQQHAYARGGGGGGPATPDAYIPAGGSPYGAPAQAYGAAPQGAPNVAWMGGGADSGPNGPVGAGAGAGPGRGATAQGGAGGAGAGMNGMMNDATAQMGVQFGKHALTAGQAYLDKNVVRLLPLAHLKHSFNVSNGYVVNKLRLIVWPWRHRPWSRSVVRNESTGVAEGWKPPREDLNCPDLYIPVMAVVTYILLSAVIAGKAGTFDPNILGQSASRAFGLLTLEFVCIKLGCYLLGIGEEGTVVDLVSYEGYKFVGVIVALLAGLLGATGWTFWLVFLYVFLANFFFQLRSLRHLVLPDPSMSPLDHGDNSNLQTTPSHAQRARRIQFLFVVAAAQGLSMLVLVRWHARLAGPRACLALCPSRMTATTTPAASTSTATPPPHNDSSSSNGSTGDAPVHTHAFATRAIHVGSEPALSASSGVSTPLDLSTTYRQTRVGEHKGFEYSRSANPTRLAYERLVASLEGADRLLAEALRAQGTADPASFESGPAGVAFASGSAATATAIQALAGAGGHIVSVGDVYGGTSRYQLKVAGPLQGVATTYVDMSYSTQGDGGEVESDEDQDQAIVDRVEQAIRPETKVIWAETPTNPSLSLVPIRLIAGVAKKHGVYLVIDNTFSNPYLQQPLLLGADLVVASSTKYISGHSDVVGGLIATGNPTLLSKVRFLQNAHGAVPSPFDAWLLIRSIKTLALRTRQHSLNALAVARYLEEVAVPAGLVRDVRYPGLRRQRETPAQRRERQLAWSQLSGDARRWLAREGYGEDSEGGFPAGGMVSFHIASGAPASQSETAAAERFLERLGVFTLAESLGGVESLAELPLLMTHSGVDPEHRRKLGVDGELVRLSVGVEDVDDLVRDVEQALQAAVTTKA</sequence>
<evidence type="ECO:0000256" key="2">
    <source>
        <dbReference type="ARBA" id="ARBA00004477"/>
    </source>
</evidence>
<evidence type="ECO:0000256" key="10">
    <source>
        <dbReference type="ARBA" id="ARBA00022824"/>
    </source>
</evidence>
<dbReference type="PROSITE" id="PS00868">
    <property type="entry name" value="CYS_MET_METAB_PP"/>
    <property type="match status" value="1"/>
</dbReference>
<dbReference type="OrthoDB" id="3512640at2759"/>
<dbReference type="InterPro" id="IPR005578">
    <property type="entry name" value="Yif1_fam"/>
</dbReference>
<feature type="region of interest" description="Disordered" evidence="18">
    <location>
        <begin position="1"/>
        <end position="89"/>
    </location>
</feature>
<dbReference type="EMBL" id="SOZI01000007">
    <property type="protein sequence ID" value="TNY23844.1"/>
    <property type="molecule type" value="Genomic_DNA"/>
</dbReference>
<dbReference type="EC" id="4.4.1.1" evidence="7"/>
<evidence type="ECO:0000256" key="7">
    <source>
        <dbReference type="ARBA" id="ARBA00012085"/>
    </source>
</evidence>
<dbReference type="GO" id="GO:0000139">
    <property type="term" value="C:Golgi membrane"/>
    <property type="evidence" value="ECO:0007669"/>
    <property type="project" value="UniProtKB-SubCell"/>
</dbReference>
<evidence type="ECO:0000256" key="6">
    <source>
        <dbReference type="ARBA" id="ARBA00009727"/>
    </source>
</evidence>
<dbReference type="GO" id="GO:0015031">
    <property type="term" value="P:protein transport"/>
    <property type="evidence" value="ECO:0007669"/>
    <property type="project" value="UniProtKB-KW"/>
</dbReference>
<evidence type="ECO:0000256" key="18">
    <source>
        <dbReference type="SAM" id="MobiDB-lite"/>
    </source>
</evidence>
<feature type="compositionally biased region" description="Pro residues" evidence="18">
    <location>
        <begin position="10"/>
        <end position="34"/>
    </location>
</feature>
<evidence type="ECO:0000256" key="14">
    <source>
        <dbReference type="ARBA" id="ARBA00023034"/>
    </source>
</evidence>
<feature type="transmembrane region" description="Helical" evidence="19">
    <location>
        <begin position="287"/>
        <end position="307"/>
    </location>
</feature>
<evidence type="ECO:0000256" key="1">
    <source>
        <dbReference type="ARBA" id="ARBA00001933"/>
    </source>
</evidence>
<proteinExistence type="inferred from homology"/>
<dbReference type="Pfam" id="PF01053">
    <property type="entry name" value="Cys_Met_Meta_PP"/>
    <property type="match status" value="3"/>
</dbReference>
<evidence type="ECO:0000256" key="3">
    <source>
        <dbReference type="ARBA" id="ARBA00004653"/>
    </source>
</evidence>
<keyword evidence="21" id="KW-1185">Reference proteome</keyword>
<comment type="subcellular location">
    <subcellularLocation>
        <location evidence="2">Endoplasmic reticulum membrane</location>
        <topology evidence="2">Multi-pass membrane protein</topology>
    </subcellularLocation>
    <subcellularLocation>
        <location evidence="3">Golgi apparatus membrane</location>
        <topology evidence="3">Multi-pass membrane protein</topology>
    </subcellularLocation>
</comment>
<dbReference type="PANTHER" id="PTHR11808">
    <property type="entry name" value="TRANS-SULFURATION ENZYME FAMILY MEMBER"/>
    <property type="match status" value="1"/>
</dbReference>
<dbReference type="CDD" id="cd00614">
    <property type="entry name" value="CGS_like"/>
    <property type="match status" value="1"/>
</dbReference>
<evidence type="ECO:0000256" key="17">
    <source>
        <dbReference type="ARBA" id="ARBA00029853"/>
    </source>
</evidence>
<keyword evidence="8" id="KW-0813">Transport</keyword>
<evidence type="ECO:0000256" key="16">
    <source>
        <dbReference type="ARBA" id="ARBA00023192"/>
    </source>
</evidence>
<evidence type="ECO:0000256" key="11">
    <source>
        <dbReference type="ARBA" id="ARBA00022898"/>
    </source>
</evidence>
<dbReference type="InterPro" id="IPR015424">
    <property type="entry name" value="PyrdxlP-dep_Trfase"/>
</dbReference>
<name>A0A5C5G688_9BASI</name>
<dbReference type="GO" id="GO:0016740">
    <property type="term" value="F:transferase activity"/>
    <property type="evidence" value="ECO:0007669"/>
    <property type="project" value="UniProtKB-KW"/>
</dbReference>
<evidence type="ECO:0000256" key="15">
    <source>
        <dbReference type="ARBA" id="ARBA00023136"/>
    </source>
</evidence>